<dbReference type="InterPro" id="IPR004902">
    <property type="entry name" value="Rhabdo_ncap_2"/>
</dbReference>
<name>A0A0A0LR10_CUCSA</name>
<evidence type="ECO:0000256" key="2">
    <source>
        <dbReference type="SAM" id="MobiDB-lite"/>
    </source>
</evidence>
<organism evidence="3 4">
    <name type="scientific">Cucumis sativus</name>
    <name type="common">Cucumber</name>
    <dbReference type="NCBI Taxonomy" id="3659"/>
    <lineage>
        <taxon>Eukaryota</taxon>
        <taxon>Viridiplantae</taxon>
        <taxon>Streptophyta</taxon>
        <taxon>Embryophyta</taxon>
        <taxon>Tracheophyta</taxon>
        <taxon>Spermatophyta</taxon>
        <taxon>Magnoliopsida</taxon>
        <taxon>eudicotyledons</taxon>
        <taxon>Gunneridae</taxon>
        <taxon>Pentapetalae</taxon>
        <taxon>rosids</taxon>
        <taxon>fabids</taxon>
        <taxon>Cucurbitales</taxon>
        <taxon>Cucurbitaceae</taxon>
        <taxon>Benincaseae</taxon>
        <taxon>Cucumis</taxon>
    </lineage>
</organism>
<dbReference type="Proteomes" id="UP000029981">
    <property type="component" value="Chromosome 2"/>
</dbReference>
<sequence length="389" mass="42886">MANVNSGSSTADDFARRIEASLRAAISQHEAAIQSLPAPVRQEVETAATEQAENSVGAIVRLRNEERGKGTAADTSVKPQASQKAPQVAPAVINPVPAPIAAQPATVGNIIPRIVGPLEADVIGIRGMQLVHREELPDVGYLHPGFIRELEWSDGILREMGGRLSILPDADLKEHAERLWRGLTVQCTNRVTGIAMLYISLEPPFTIKSAGNRSWEKAYAGDLKENYLKIYKEQFPIDAPVLSKACIDGFVWAFQNVSILKGTLGRVASSLNLSPKDLTKACWHKLTKMPLNSLVTILSKVTAESNIAGAPNVRGTWKYARVFGSEYFIGIQSKRCPILFCLLAMICERIGDMGNQDPPETRAIYRRWANRICDFYMPTLFFSFKFAYD</sequence>
<evidence type="ECO:0000313" key="3">
    <source>
        <dbReference type="EMBL" id="KGN63419.1"/>
    </source>
</evidence>
<reference evidence="3 4" key="4">
    <citation type="journal article" date="2011" name="BMC Genomics">
        <title>RNA-Seq improves annotation of protein-coding genes in the cucumber genome.</title>
        <authorList>
            <person name="Li Z."/>
            <person name="Zhang Z."/>
            <person name="Yan P."/>
            <person name="Huang S."/>
            <person name="Fei Z."/>
            <person name="Lin K."/>
        </authorList>
    </citation>
    <scope>NUCLEOTIDE SEQUENCE [LARGE SCALE GENOMIC DNA]</scope>
    <source>
        <strain evidence="4">cv. 9930</strain>
    </source>
</reference>
<proteinExistence type="predicted"/>
<gene>
    <name evidence="3" type="ORF">Csa_2G441740</name>
</gene>
<dbReference type="Gramene" id="KGN63419">
    <property type="protein sequence ID" value="KGN63419"/>
    <property type="gene ID" value="Csa_2G441740"/>
</dbReference>
<evidence type="ECO:0000256" key="1">
    <source>
        <dbReference type="ARBA" id="ARBA00004328"/>
    </source>
</evidence>
<reference evidence="3 4" key="1">
    <citation type="journal article" date="2009" name="Nat. Genet.">
        <title>The genome of the cucumber, Cucumis sativus L.</title>
        <authorList>
            <person name="Huang S."/>
            <person name="Li R."/>
            <person name="Zhang Z."/>
            <person name="Li L."/>
            <person name="Gu X."/>
            <person name="Fan W."/>
            <person name="Lucas W.J."/>
            <person name="Wang X."/>
            <person name="Xie B."/>
            <person name="Ni P."/>
            <person name="Ren Y."/>
            <person name="Zhu H."/>
            <person name="Li J."/>
            <person name="Lin K."/>
            <person name="Jin W."/>
            <person name="Fei Z."/>
            <person name="Li G."/>
            <person name="Staub J."/>
            <person name="Kilian A."/>
            <person name="van der Vossen E.A."/>
            <person name="Wu Y."/>
            <person name="Guo J."/>
            <person name="He J."/>
            <person name="Jia Z."/>
            <person name="Ren Y."/>
            <person name="Tian G."/>
            <person name="Lu Y."/>
            <person name="Ruan J."/>
            <person name="Qian W."/>
            <person name="Wang M."/>
            <person name="Huang Q."/>
            <person name="Li B."/>
            <person name="Xuan Z."/>
            <person name="Cao J."/>
            <person name="Asan"/>
            <person name="Wu Z."/>
            <person name="Zhang J."/>
            <person name="Cai Q."/>
            <person name="Bai Y."/>
            <person name="Zhao B."/>
            <person name="Han Y."/>
            <person name="Li Y."/>
            <person name="Li X."/>
            <person name="Wang S."/>
            <person name="Shi Q."/>
            <person name="Liu S."/>
            <person name="Cho W.K."/>
            <person name="Kim J.Y."/>
            <person name="Xu Y."/>
            <person name="Heller-Uszynska K."/>
            <person name="Miao H."/>
            <person name="Cheng Z."/>
            <person name="Zhang S."/>
            <person name="Wu J."/>
            <person name="Yang Y."/>
            <person name="Kang H."/>
            <person name="Li M."/>
            <person name="Liang H."/>
            <person name="Ren X."/>
            <person name="Shi Z."/>
            <person name="Wen M."/>
            <person name="Jian M."/>
            <person name="Yang H."/>
            <person name="Zhang G."/>
            <person name="Yang Z."/>
            <person name="Chen R."/>
            <person name="Liu S."/>
            <person name="Li J."/>
            <person name="Ma L."/>
            <person name="Liu H."/>
            <person name="Zhou Y."/>
            <person name="Zhao J."/>
            <person name="Fang X."/>
            <person name="Li G."/>
            <person name="Fang L."/>
            <person name="Li Y."/>
            <person name="Liu D."/>
            <person name="Zheng H."/>
            <person name="Zhang Y."/>
            <person name="Qin N."/>
            <person name="Li Z."/>
            <person name="Yang G."/>
            <person name="Yang S."/>
            <person name="Bolund L."/>
            <person name="Kristiansen K."/>
            <person name="Zheng H."/>
            <person name="Li S."/>
            <person name="Zhang X."/>
            <person name="Yang H."/>
            <person name="Wang J."/>
            <person name="Sun R."/>
            <person name="Zhang B."/>
            <person name="Jiang S."/>
            <person name="Wang J."/>
            <person name="Du Y."/>
            <person name="Li S."/>
        </authorList>
    </citation>
    <scope>NUCLEOTIDE SEQUENCE [LARGE SCALE GENOMIC DNA]</scope>
    <source>
        <strain evidence="4">cv. 9930</strain>
    </source>
</reference>
<reference evidence="3 4" key="2">
    <citation type="journal article" date="2009" name="PLoS ONE">
        <title>An integrated genetic and cytogenetic map of the cucumber genome.</title>
        <authorList>
            <person name="Ren Y."/>
            <person name="Zhang Z."/>
            <person name="Liu J."/>
            <person name="Staub J.E."/>
            <person name="Han Y."/>
            <person name="Cheng Z."/>
            <person name="Li X."/>
            <person name="Lu J."/>
            <person name="Miao H."/>
            <person name="Kang H."/>
            <person name="Xie B."/>
            <person name="Gu X."/>
            <person name="Wang X."/>
            <person name="Du Y."/>
            <person name="Jin W."/>
            <person name="Huang S."/>
        </authorList>
    </citation>
    <scope>NUCLEOTIDE SEQUENCE [LARGE SCALE GENOMIC DNA]</scope>
    <source>
        <strain evidence="4">cv. 9930</strain>
    </source>
</reference>
<keyword evidence="4" id="KW-1185">Reference proteome</keyword>
<dbReference type="Pfam" id="PF03216">
    <property type="entry name" value="Rhabdo_ncap_2"/>
    <property type="match status" value="2"/>
</dbReference>
<dbReference type="AlphaFoldDB" id="A0A0A0LR10"/>
<feature type="region of interest" description="Disordered" evidence="2">
    <location>
        <begin position="63"/>
        <end position="88"/>
    </location>
</feature>
<accession>A0A0A0LR10</accession>
<reference evidence="3 4" key="3">
    <citation type="journal article" date="2010" name="BMC Genomics">
        <title>Transcriptome sequencing and comparative analysis of cucumber flowers with different sex types.</title>
        <authorList>
            <person name="Guo S."/>
            <person name="Zheng Y."/>
            <person name="Joung J.G."/>
            <person name="Liu S."/>
            <person name="Zhang Z."/>
            <person name="Crasta O.R."/>
            <person name="Sobral B.W."/>
            <person name="Xu Y."/>
            <person name="Huang S."/>
            <person name="Fei Z."/>
        </authorList>
    </citation>
    <scope>NUCLEOTIDE SEQUENCE [LARGE SCALE GENOMIC DNA]</scope>
    <source>
        <strain evidence="4">cv. 9930</strain>
    </source>
</reference>
<evidence type="ECO:0000313" key="4">
    <source>
        <dbReference type="Proteomes" id="UP000029981"/>
    </source>
</evidence>
<dbReference type="EMBL" id="CM002923">
    <property type="protein sequence ID" value="KGN63419.1"/>
    <property type="molecule type" value="Genomic_DNA"/>
</dbReference>
<feature type="compositionally biased region" description="Polar residues" evidence="2">
    <location>
        <begin position="73"/>
        <end position="84"/>
    </location>
</feature>
<protein>
    <submittedName>
        <fullName evidence="3">Uncharacterized protein</fullName>
    </submittedName>
</protein>
<comment type="subcellular location">
    <subcellularLocation>
        <location evidence="1">Virion</location>
    </subcellularLocation>
</comment>